<comment type="caution">
    <text evidence="1">The sequence shown here is derived from an EMBL/GenBank/DDBJ whole genome shotgun (WGS) entry which is preliminary data.</text>
</comment>
<protein>
    <submittedName>
        <fullName evidence="1">Uncharacterized protein</fullName>
    </submittedName>
</protein>
<proteinExistence type="predicted"/>
<reference evidence="1 2" key="1">
    <citation type="submission" date="2024-09" db="EMBL/GenBank/DDBJ databases">
        <title>Chromosome-scale assembly of Riccia fluitans.</title>
        <authorList>
            <person name="Paukszto L."/>
            <person name="Sawicki J."/>
            <person name="Karawczyk K."/>
            <person name="Piernik-Szablinska J."/>
            <person name="Szczecinska M."/>
            <person name="Mazdziarz M."/>
        </authorList>
    </citation>
    <scope>NUCLEOTIDE SEQUENCE [LARGE SCALE GENOMIC DNA]</scope>
    <source>
        <strain evidence="1">Rf_01</strain>
        <tissue evidence="1">Aerial parts of the thallus</tissue>
    </source>
</reference>
<evidence type="ECO:0000313" key="1">
    <source>
        <dbReference type="EMBL" id="KAL2643706.1"/>
    </source>
</evidence>
<evidence type="ECO:0000313" key="2">
    <source>
        <dbReference type="Proteomes" id="UP001605036"/>
    </source>
</evidence>
<dbReference type="EMBL" id="JBHFFA010000002">
    <property type="protein sequence ID" value="KAL2643706.1"/>
    <property type="molecule type" value="Genomic_DNA"/>
</dbReference>
<accession>A0ABD1Z7D8</accession>
<dbReference type="Gene3D" id="3.10.490.10">
    <property type="entry name" value="Gamma-glutamyl cyclotransferase-like"/>
    <property type="match status" value="1"/>
</dbReference>
<name>A0ABD1Z7D8_9MARC</name>
<dbReference type="AlphaFoldDB" id="A0ABD1Z7D8"/>
<sequence length="238" mass="26771">MTVSTDPSSVAAEADGDYIWYASYASNMCKARFMCYIEGGQAEGMARACCGGRDKRPPVDSRWKHVPHELIFGRSWSPTWGSGGVAFLDPIPHEGSTTLMRMYKITLQQFCDVLAQENRLIPGDSRFKVEWRHIDALKNGLTVPSNGTFDFLPGSWYGTIKYLGDEDGLPILTITCSADDMKRYREHQLPVCAPSATYAHVIIKDPALKIFIVHGISKWQKMASSLLWKKIKTMLWEV</sequence>
<keyword evidence="2" id="KW-1185">Reference proteome</keyword>
<gene>
    <name evidence="1" type="ORF">R1flu_011293</name>
</gene>
<dbReference type="Proteomes" id="UP001605036">
    <property type="component" value="Unassembled WGS sequence"/>
</dbReference>
<organism evidence="1 2">
    <name type="scientific">Riccia fluitans</name>
    <dbReference type="NCBI Taxonomy" id="41844"/>
    <lineage>
        <taxon>Eukaryota</taxon>
        <taxon>Viridiplantae</taxon>
        <taxon>Streptophyta</taxon>
        <taxon>Embryophyta</taxon>
        <taxon>Marchantiophyta</taxon>
        <taxon>Marchantiopsida</taxon>
        <taxon>Marchantiidae</taxon>
        <taxon>Marchantiales</taxon>
        <taxon>Ricciaceae</taxon>
        <taxon>Riccia</taxon>
    </lineage>
</organism>